<evidence type="ECO:0000256" key="1">
    <source>
        <dbReference type="SAM" id="SignalP"/>
    </source>
</evidence>
<comment type="caution">
    <text evidence="3">The sequence shown here is derived from an EMBL/GenBank/DDBJ whole genome shotgun (WGS) entry which is preliminary data.</text>
</comment>
<name>A0A4Q8M450_9GAMM</name>
<proteinExistence type="predicted"/>
<accession>A0A4Q8M450</accession>
<sequence length="208" mass="21581">MKNAIAVAVMSVSLLFGTVANAQEDEARTEKAGKIGCGVGAVVGGLLGNKLFKDHKAMGTVAGAGGGCAAGNFFGKKLSKAKQLKEFKEAQQQAQAAGLKSTVVEKDGTNEQGKPAKELGKMVVAYSPKDMLPVAASTVPVFDKLASITSRSTNKLTFTFSGVTACEVPLIELQKRNAFQGKGVQHKVVNNCGHGASEFVVSPIPDVK</sequence>
<evidence type="ECO:0000313" key="4">
    <source>
        <dbReference type="Proteomes" id="UP000294164"/>
    </source>
</evidence>
<evidence type="ECO:0000313" key="3">
    <source>
        <dbReference type="EMBL" id="TAA41530.1"/>
    </source>
</evidence>
<organism evidence="3 4">
    <name type="scientific">Pseudoxanthomonas winnipegensis</name>
    <dbReference type="NCBI Taxonomy" id="2480810"/>
    <lineage>
        <taxon>Bacteria</taxon>
        <taxon>Pseudomonadati</taxon>
        <taxon>Pseudomonadota</taxon>
        <taxon>Gammaproteobacteria</taxon>
        <taxon>Lysobacterales</taxon>
        <taxon>Lysobacteraceae</taxon>
        <taxon>Pseudoxanthomonas</taxon>
    </lineage>
</organism>
<protein>
    <submittedName>
        <fullName evidence="3">Glycine zipper 2TM domain-containing protein</fullName>
    </submittedName>
</protein>
<dbReference type="InterPro" id="IPR008816">
    <property type="entry name" value="Gly_zipper_2TM_dom"/>
</dbReference>
<keyword evidence="1" id="KW-0732">Signal</keyword>
<feature type="signal peptide" evidence="1">
    <location>
        <begin position="1"/>
        <end position="22"/>
    </location>
</feature>
<gene>
    <name evidence="3" type="ORF">EA655_11350</name>
</gene>
<feature type="domain" description="Glycine zipper 2TM" evidence="2">
    <location>
        <begin position="35"/>
        <end position="72"/>
    </location>
</feature>
<evidence type="ECO:0000259" key="2">
    <source>
        <dbReference type="Pfam" id="PF05433"/>
    </source>
</evidence>
<dbReference type="OrthoDB" id="6053931at2"/>
<dbReference type="EMBL" id="SHMG01000006">
    <property type="protein sequence ID" value="TAA41530.1"/>
    <property type="molecule type" value="Genomic_DNA"/>
</dbReference>
<dbReference type="Proteomes" id="UP000294164">
    <property type="component" value="Unassembled WGS sequence"/>
</dbReference>
<dbReference type="GO" id="GO:0019867">
    <property type="term" value="C:outer membrane"/>
    <property type="evidence" value="ECO:0007669"/>
    <property type="project" value="InterPro"/>
</dbReference>
<dbReference type="RefSeq" id="WP_130534689.1">
    <property type="nucleotide sequence ID" value="NZ_SHMG01000006.1"/>
</dbReference>
<dbReference type="AlphaFoldDB" id="A0A4Q8M450"/>
<dbReference type="Pfam" id="PF05433">
    <property type="entry name" value="Rick_17kDa_Anti"/>
    <property type="match status" value="1"/>
</dbReference>
<reference evidence="3 4" key="1">
    <citation type="submission" date="2019-02" db="EMBL/GenBank/DDBJ databases">
        <title>WGS of Pseudoxanthomonas species novum from clinical isolates.</title>
        <authorList>
            <person name="Bernier A.-M."/>
            <person name="Bernard K."/>
            <person name="Vachon A."/>
        </authorList>
    </citation>
    <scope>NUCLEOTIDE SEQUENCE [LARGE SCALE GENOMIC DNA]</scope>
    <source>
        <strain evidence="3 4">NML130969</strain>
    </source>
</reference>
<feature type="chain" id="PRO_5020684197" evidence="1">
    <location>
        <begin position="23"/>
        <end position="208"/>
    </location>
</feature>